<dbReference type="RefSeq" id="WP_206870381.1">
    <property type="nucleotide sequence ID" value="NZ_BMBA01000002.1"/>
</dbReference>
<sequence length="346" mass="38199">MKRNKSLLKVLIASITAVGLICGTSISAFAQGRYEFDVISDTHVGHSSTDITNTTLALNCIKNKFPDSKCIVINGDVVDNNQKTSYDALYNIISNVNSTTTKLPYIYFNYGNHEFRANASDSSSNYTGNLAYFNQRTRDIQARLLGNKGNVTINERTPGSSYDMQYINKATNDRLFFLGTDYIPSGNTDNSYLDPNTQLYQLGLAINANKTESINTGIKKPLFVFSHQPIANTVWGSETSRNWGNIIDSDQLISKLANHPEVITFTSHIHKGFTSGANADDFYSLGGNDSWGNIFSTSSVSYDPNSNPAPAQGYHVIVWSNAVTVQAIQYISNTSYNVISSHTIYY</sequence>
<dbReference type="Proteomes" id="UP000663802">
    <property type="component" value="Unassembled WGS sequence"/>
</dbReference>
<name>A0ABQ1EBG3_9CLOT</name>
<dbReference type="Pfam" id="PF00149">
    <property type="entry name" value="Metallophos"/>
    <property type="match status" value="1"/>
</dbReference>
<dbReference type="SUPFAM" id="SSF56300">
    <property type="entry name" value="Metallo-dependent phosphatases"/>
    <property type="match status" value="1"/>
</dbReference>
<comment type="caution">
    <text evidence="3">The sequence shown here is derived from an EMBL/GenBank/DDBJ whole genome shotgun (WGS) entry which is preliminary data.</text>
</comment>
<evidence type="ECO:0000259" key="2">
    <source>
        <dbReference type="Pfam" id="PF00149"/>
    </source>
</evidence>
<feature type="signal peptide" evidence="1">
    <location>
        <begin position="1"/>
        <end position="30"/>
    </location>
</feature>
<accession>A0ABQ1EBG3</accession>
<keyword evidence="1" id="KW-0732">Signal</keyword>
<protein>
    <submittedName>
        <fullName evidence="3">Phosphohydrolase</fullName>
    </submittedName>
</protein>
<dbReference type="Gene3D" id="3.60.21.10">
    <property type="match status" value="1"/>
</dbReference>
<organism evidence="3 4">
    <name type="scientific">Clostridium zeae</name>
    <dbReference type="NCBI Taxonomy" id="2759022"/>
    <lineage>
        <taxon>Bacteria</taxon>
        <taxon>Bacillati</taxon>
        <taxon>Bacillota</taxon>
        <taxon>Clostridia</taxon>
        <taxon>Eubacteriales</taxon>
        <taxon>Clostridiaceae</taxon>
        <taxon>Clostridium</taxon>
    </lineage>
</organism>
<dbReference type="InterPro" id="IPR004843">
    <property type="entry name" value="Calcineurin-like_PHP"/>
</dbReference>
<dbReference type="InterPro" id="IPR029052">
    <property type="entry name" value="Metallo-depent_PP-like"/>
</dbReference>
<evidence type="ECO:0000313" key="3">
    <source>
        <dbReference type="EMBL" id="GFZ32110.1"/>
    </source>
</evidence>
<proteinExistence type="predicted"/>
<evidence type="ECO:0000256" key="1">
    <source>
        <dbReference type="SAM" id="SignalP"/>
    </source>
</evidence>
<evidence type="ECO:0000313" key="4">
    <source>
        <dbReference type="Proteomes" id="UP000663802"/>
    </source>
</evidence>
<dbReference type="EMBL" id="BMBA01000002">
    <property type="protein sequence ID" value="GFZ32110.1"/>
    <property type="molecule type" value="Genomic_DNA"/>
</dbReference>
<keyword evidence="4" id="KW-1185">Reference proteome</keyword>
<gene>
    <name evidence="3" type="ORF">CSC2_26360</name>
</gene>
<reference evidence="3 4" key="1">
    <citation type="journal article" date="2021" name="Int. J. Syst. Evol. Microbiol.">
        <title>Clostridium zeae sp. nov., isolated from corn silage.</title>
        <authorList>
            <person name="Kobayashi H."/>
            <person name="Tanizawa Y."/>
            <person name="Yagura M."/>
            <person name="Sakamoto M."/>
            <person name="Ohkuma M."/>
            <person name="Tohno M."/>
        </authorList>
    </citation>
    <scope>NUCLEOTIDE SEQUENCE [LARGE SCALE GENOMIC DNA]</scope>
    <source>
        <strain evidence="3 4">CSC2</strain>
    </source>
</reference>
<feature type="chain" id="PRO_5047324226" evidence="1">
    <location>
        <begin position="31"/>
        <end position="346"/>
    </location>
</feature>
<feature type="domain" description="Calcineurin-like phosphoesterase" evidence="2">
    <location>
        <begin position="36"/>
        <end position="141"/>
    </location>
</feature>